<feature type="compositionally biased region" description="Low complexity" evidence="12">
    <location>
        <begin position="277"/>
        <end position="297"/>
    </location>
</feature>
<gene>
    <name evidence="14" type="ORF">F379_158</name>
</gene>
<evidence type="ECO:0000313" key="15">
    <source>
        <dbReference type="Proteomes" id="UP000593835"/>
    </source>
</evidence>
<evidence type="ECO:0000256" key="2">
    <source>
        <dbReference type="ARBA" id="ARBA00022491"/>
    </source>
</evidence>
<evidence type="ECO:0000256" key="8">
    <source>
        <dbReference type="ARBA" id="ARBA00023125"/>
    </source>
</evidence>
<dbReference type="InterPro" id="IPR012340">
    <property type="entry name" value="NA-bd_OB-fold"/>
</dbReference>
<feature type="domain" description="Bacteriophage T4 Gp32 single-stranded DNA-binding" evidence="13">
    <location>
        <begin position="37"/>
        <end position="239"/>
    </location>
</feature>
<keyword evidence="2" id="KW-0678">Repressor</keyword>
<evidence type="ECO:0000256" key="5">
    <source>
        <dbReference type="ARBA" id="ARBA00022763"/>
    </source>
</evidence>
<dbReference type="GO" id="GO:0006281">
    <property type="term" value="P:DNA repair"/>
    <property type="evidence" value="ECO:0007669"/>
    <property type="project" value="UniProtKB-KW"/>
</dbReference>
<evidence type="ECO:0000256" key="11">
    <source>
        <dbReference type="ARBA" id="ARBA00032941"/>
    </source>
</evidence>
<keyword evidence="9" id="KW-0234">DNA repair</keyword>
<organism evidence="14 15">
    <name type="scientific">Campylobacter phage F379</name>
    <dbReference type="NCBI Taxonomy" id="2776767"/>
    <lineage>
        <taxon>Viruses</taxon>
        <taxon>Duplodnaviria</taxon>
        <taxon>Heunggongvirae</taxon>
        <taxon>Uroviricota</taxon>
        <taxon>Caudoviricetes</taxon>
        <taxon>Connertonviridae</taxon>
        <taxon>Firehammervirus</taxon>
        <taxon>Firehammervirus F379</taxon>
    </lineage>
</organism>
<dbReference type="GO" id="GO:0046872">
    <property type="term" value="F:metal ion binding"/>
    <property type="evidence" value="ECO:0007669"/>
    <property type="project" value="UniProtKB-KW"/>
</dbReference>
<keyword evidence="3" id="KW-0235">DNA replication</keyword>
<evidence type="ECO:0000256" key="9">
    <source>
        <dbReference type="ARBA" id="ARBA00023204"/>
    </source>
</evidence>
<keyword evidence="15" id="KW-1185">Reference proteome</keyword>
<dbReference type="SUPFAM" id="SSF50249">
    <property type="entry name" value="Nucleic acid-binding proteins"/>
    <property type="match status" value="1"/>
</dbReference>
<evidence type="ECO:0000256" key="3">
    <source>
        <dbReference type="ARBA" id="ARBA00022705"/>
    </source>
</evidence>
<keyword evidence="4" id="KW-0479">Metal-binding</keyword>
<dbReference type="Proteomes" id="UP000593835">
    <property type="component" value="Segment"/>
</dbReference>
<dbReference type="GO" id="GO:0003697">
    <property type="term" value="F:single-stranded DNA binding"/>
    <property type="evidence" value="ECO:0007669"/>
    <property type="project" value="InterPro"/>
</dbReference>
<name>A0A7L8ZKA1_9CAUD</name>
<keyword evidence="7" id="KW-1194">Viral DNA replication</keyword>
<evidence type="ECO:0000256" key="6">
    <source>
        <dbReference type="ARBA" id="ARBA00022833"/>
    </source>
</evidence>
<dbReference type="GO" id="GO:0039693">
    <property type="term" value="P:viral DNA genome replication"/>
    <property type="evidence" value="ECO:0007669"/>
    <property type="project" value="UniProtKB-KW"/>
</dbReference>
<dbReference type="EMBL" id="MT932329">
    <property type="protein sequence ID" value="QOI69444.1"/>
    <property type="molecule type" value="Genomic_DNA"/>
</dbReference>
<evidence type="ECO:0000259" key="13">
    <source>
        <dbReference type="Pfam" id="PF08804"/>
    </source>
</evidence>
<reference evidence="14 15" key="1">
    <citation type="submission" date="2020-08" db="EMBL/GenBank/DDBJ databases">
        <authorList>
            <person name="Sorensen M.C.H."/>
        </authorList>
    </citation>
    <scope>NUCLEOTIDE SEQUENCE [LARGE SCALE GENOMIC DNA]</scope>
</reference>
<dbReference type="Pfam" id="PF08804">
    <property type="entry name" value="gp32"/>
    <property type="match status" value="1"/>
</dbReference>
<keyword evidence="8" id="KW-0238">DNA-binding</keyword>
<sequence>MDINFDWNSMNAGANPFESKSYESDTRFYTLAKDENGNGAALIRFLPSEVHENGSMSTIMKVFKYNVRSKTSKRFIAEWSPSTIGLPDPIQEKWASLWNAGKQDEARRYARSTRYIANIKVIKDPKNPANEGKIFLLDMSQTLGEKIKSILTPNEQELALGAVAKNLFDPIKGFNFKLIATKGANGFIEYSKSDAEANPSAIYNSVEEAVADIKNNAYKLSDWQKPESYKSYEALKELLDGLDTPVESNNLDSMVQAAPVTSFAEPEAPTAPHGTSSAATPKTEAPKAKAPSANQADNLDDLMADLLK</sequence>
<dbReference type="Gene3D" id="3.90.198.10">
    <property type="entry name" value="Replication Fork Single-Stranded Dna Binding Protein"/>
    <property type="match status" value="1"/>
</dbReference>
<dbReference type="GO" id="GO:0006260">
    <property type="term" value="P:DNA replication"/>
    <property type="evidence" value="ECO:0007669"/>
    <property type="project" value="UniProtKB-KW"/>
</dbReference>
<evidence type="ECO:0000313" key="14">
    <source>
        <dbReference type="EMBL" id="QOI69444.1"/>
    </source>
</evidence>
<feature type="region of interest" description="Disordered" evidence="12">
    <location>
        <begin position="262"/>
        <end position="308"/>
    </location>
</feature>
<evidence type="ECO:0000256" key="10">
    <source>
        <dbReference type="ARBA" id="ARBA00031936"/>
    </source>
</evidence>
<feature type="compositionally biased region" description="Acidic residues" evidence="12">
    <location>
        <begin position="298"/>
        <end position="308"/>
    </location>
</feature>
<evidence type="ECO:0000256" key="7">
    <source>
        <dbReference type="ARBA" id="ARBA00023109"/>
    </source>
</evidence>
<evidence type="ECO:0000256" key="12">
    <source>
        <dbReference type="SAM" id="MobiDB-lite"/>
    </source>
</evidence>
<dbReference type="InterPro" id="IPR044947">
    <property type="entry name" value="Phage_T4_Gp32_ssDNA-bd_sf"/>
</dbReference>
<keyword evidence="6" id="KW-0862">Zinc</keyword>
<evidence type="ECO:0000256" key="1">
    <source>
        <dbReference type="ARBA" id="ARBA00018590"/>
    </source>
</evidence>
<keyword evidence="5" id="KW-0227">DNA damage</keyword>
<evidence type="ECO:0000256" key="4">
    <source>
        <dbReference type="ARBA" id="ARBA00022723"/>
    </source>
</evidence>
<protein>
    <recommendedName>
        <fullName evidence="1">Single-stranded DNA-binding protein</fullName>
    </recommendedName>
    <alternativeName>
        <fullName evidence="10">Gp32</fullName>
    </alternativeName>
    <alternativeName>
        <fullName evidence="11">Helix-destabilizing protein</fullName>
    </alternativeName>
</protein>
<dbReference type="InterPro" id="IPR012339">
    <property type="entry name" value="Phage_T4_Gp32_ssDNA-bd"/>
</dbReference>
<proteinExistence type="predicted"/>
<accession>A0A7L8ZKA1</accession>